<gene>
    <name evidence="1" type="ORF">CYFUS_003781</name>
</gene>
<protein>
    <submittedName>
        <fullName evidence="1">Uncharacterized protein</fullName>
    </submittedName>
</protein>
<dbReference type="AlphaFoldDB" id="A0A250J4E7"/>
<dbReference type="Proteomes" id="UP000217257">
    <property type="component" value="Chromosome"/>
</dbReference>
<dbReference type="InterPro" id="IPR013783">
    <property type="entry name" value="Ig-like_fold"/>
</dbReference>
<organism evidence="1 2">
    <name type="scientific">Cystobacter fuscus</name>
    <dbReference type="NCBI Taxonomy" id="43"/>
    <lineage>
        <taxon>Bacteria</taxon>
        <taxon>Pseudomonadati</taxon>
        <taxon>Myxococcota</taxon>
        <taxon>Myxococcia</taxon>
        <taxon>Myxococcales</taxon>
        <taxon>Cystobacterineae</taxon>
        <taxon>Archangiaceae</taxon>
        <taxon>Cystobacter</taxon>
    </lineage>
</organism>
<dbReference type="KEGG" id="cfus:CYFUS_003781"/>
<sequence length="465" mass="49145">MLLLGLLGLSCSQGGGYEPRVHRLVPGWGLTTAPVSGVIEGENFLSLPTQHLGSEEAVTLDSDFEVYLGARSLDDVSWTDTHTLRVQIPEGLAPGWYPLTVVTPLGGRVELPRAYYASEQPLASLTAQAFVERPRLWPDEQTHLVLTVHNSGSTRALGVRALLRPVEAGGVELLSALEPEPLDVEPGGDASFSWKLAARAEGTVHFALELEGREEITGQALQAAPLQQLQVDVRARPSSTLLVSSQVVNVNQPFTLTLRVTNDSDVRLSDVKPSIPSVEGVSVALPSNPVPNQVDLEPQESRDFVWSVLATTAGEGFFKVQAAGADALTGNAVPFAEVTSSPFTVLKRGVLAVRFTQLPPSVRVNEVFGVEATVENIGQSEVRGVALDGAGLAQGSQGCLVWIVSGPTPSAVDLPGGKSTVFSAYLRVSQPGSCSFRVGAQGRDATDDQPVVATPVTSSAVPVTW</sequence>
<reference evidence="1 2" key="1">
    <citation type="submission" date="2017-06" db="EMBL/GenBank/DDBJ databases">
        <title>Sequencing and comparative analysis of myxobacterial genomes.</title>
        <authorList>
            <person name="Rupp O."/>
            <person name="Goesmann A."/>
            <person name="Sogaard-Andersen L."/>
        </authorList>
    </citation>
    <scope>NUCLEOTIDE SEQUENCE [LARGE SCALE GENOMIC DNA]</scope>
    <source>
        <strain evidence="1 2">DSM 52655</strain>
    </source>
</reference>
<evidence type="ECO:0000313" key="2">
    <source>
        <dbReference type="Proteomes" id="UP000217257"/>
    </source>
</evidence>
<accession>A0A250J4E7</accession>
<dbReference type="EMBL" id="CP022098">
    <property type="protein sequence ID" value="ATB38347.1"/>
    <property type="molecule type" value="Genomic_DNA"/>
</dbReference>
<proteinExistence type="predicted"/>
<dbReference type="Gene3D" id="2.60.40.10">
    <property type="entry name" value="Immunoglobulins"/>
    <property type="match status" value="1"/>
</dbReference>
<evidence type="ECO:0000313" key="1">
    <source>
        <dbReference type="EMBL" id="ATB38347.1"/>
    </source>
</evidence>
<name>A0A250J4E7_9BACT</name>